<organism evidence="2 3">
    <name type="scientific">Gemmobacter nanjingensis</name>
    <dbReference type="NCBI Taxonomy" id="488454"/>
    <lineage>
        <taxon>Bacteria</taxon>
        <taxon>Pseudomonadati</taxon>
        <taxon>Pseudomonadota</taxon>
        <taxon>Alphaproteobacteria</taxon>
        <taxon>Rhodobacterales</taxon>
        <taxon>Paracoccaceae</taxon>
        <taxon>Gemmobacter</taxon>
    </lineage>
</organism>
<dbReference type="Proteomes" id="UP000658305">
    <property type="component" value="Unassembled WGS sequence"/>
</dbReference>
<evidence type="ECO:0000313" key="2">
    <source>
        <dbReference type="EMBL" id="GHC41416.1"/>
    </source>
</evidence>
<reference evidence="3" key="1">
    <citation type="journal article" date="2019" name="Int. J. Syst. Evol. Microbiol.">
        <title>The Global Catalogue of Microorganisms (GCM) 10K type strain sequencing project: providing services to taxonomists for standard genome sequencing and annotation.</title>
        <authorList>
            <consortium name="The Broad Institute Genomics Platform"/>
            <consortium name="The Broad Institute Genome Sequencing Center for Infectious Disease"/>
            <person name="Wu L."/>
            <person name="Ma J."/>
        </authorList>
    </citation>
    <scope>NUCLEOTIDE SEQUENCE [LARGE SCALE GENOMIC DNA]</scope>
    <source>
        <strain evidence="3">KCTC 23298</strain>
    </source>
</reference>
<proteinExistence type="predicted"/>
<evidence type="ECO:0000313" key="3">
    <source>
        <dbReference type="Proteomes" id="UP000658305"/>
    </source>
</evidence>
<keyword evidence="3" id="KW-1185">Reference proteome</keyword>
<gene>
    <name evidence="2" type="ORF">GCM10007291_49180</name>
</gene>
<dbReference type="RefSeq" id="WP_189383018.1">
    <property type="nucleotide sequence ID" value="NZ_BMYI01000042.1"/>
</dbReference>
<sequence length="65" mass="7739">MQGEEHDHASGQGTRDIRGRLADVLGKARVEDQGREKARQKEREQELNEERKRQRERDRDLGWEL</sequence>
<accession>A0ABQ3FTN4</accession>
<comment type="caution">
    <text evidence="2">The sequence shown here is derived from an EMBL/GenBank/DDBJ whole genome shotgun (WGS) entry which is preliminary data.</text>
</comment>
<protein>
    <recommendedName>
        <fullName evidence="4">CsbD family protein</fullName>
    </recommendedName>
</protein>
<feature type="region of interest" description="Disordered" evidence="1">
    <location>
        <begin position="1"/>
        <end position="65"/>
    </location>
</feature>
<evidence type="ECO:0008006" key="4">
    <source>
        <dbReference type="Google" id="ProtNLM"/>
    </source>
</evidence>
<evidence type="ECO:0000256" key="1">
    <source>
        <dbReference type="SAM" id="MobiDB-lite"/>
    </source>
</evidence>
<dbReference type="EMBL" id="BMYI01000042">
    <property type="protein sequence ID" value="GHC41416.1"/>
    <property type="molecule type" value="Genomic_DNA"/>
</dbReference>
<name>A0ABQ3FTN4_9RHOB</name>